<feature type="transmembrane region" description="Helical" evidence="2">
    <location>
        <begin position="96"/>
        <end position="115"/>
    </location>
</feature>
<comment type="caution">
    <text evidence="5">The sequence shown here is derived from an EMBL/GenBank/DDBJ whole genome shotgun (WGS) entry which is preliminary data.</text>
</comment>
<dbReference type="Pfam" id="PF04280">
    <property type="entry name" value="Tim44"/>
    <property type="match status" value="1"/>
</dbReference>
<keyword evidence="2" id="KW-0472">Membrane</keyword>
<sequence>MKRFAIMLTLMFTCLSLFSTAADARRLGGGSSFGKQRDLAQKPVQRDAQQTTNTAPAKTTPPASNSSKWLGPLAGLAIGAGLATLFSHLGMSEGMGMLMLALLAGALVLFLIARFSKARAPAMQYAGGSPASLPQRMLEPTSFGAGSAGSNAAPSLATASMADTSIPADFPTDAFLRNGKRSFIRLQAANDRKDLDDIREYTTPEMFAEIAMQLSERDASPQKTDVVALDAQLLEVNEEGDYAIASVHFRAQLRENNGPVEQVSEVWHVQKYLRDDNASWLLAGIQQMN</sequence>
<evidence type="ECO:0000256" key="1">
    <source>
        <dbReference type="SAM" id="MobiDB-lite"/>
    </source>
</evidence>
<evidence type="ECO:0000259" key="4">
    <source>
        <dbReference type="SMART" id="SM00978"/>
    </source>
</evidence>
<feature type="region of interest" description="Disordered" evidence="1">
    <location>
        <begin position="33"/>
        <end position="66"/>
    </location>
</feature>
<dbReference type="Gene3D" id="3.10.450.240">
    <property type="match status" value="1"/>
</dbReference>
<feature type="compositionally biased region" description="Low complexity" evidence="1">
    <location>
        <begin position="51"/>
        <end position="66"/>
    </location>
</feature>
<evidence type="ECO:0000256" key="3">
    <source>
        <dbReference type="SAM" id="SignalP"/>
    </source>
</evidence>
<dbReference type="SMART" id="SM00978">
    <property type="entry name" value="Tim44"/>
    <property type="match status" value="1"/>
</dbReference>
<protein>
    <submittedName>
        <fullName evidence="5">Tim44 domain-containing protein</fullName>
    </submittedName>
</protein>
<evidence type="ECO:0000313" key="6">
    <source>
        <dbReference type="Proteomes" id="UP000275137"/>
    </source>
</evidence>
<keyword evidence="3" id="KW-0732">Signal</keyword>
<reference evidence="5 6" key="1">
    <citation type="submission" date="2018-10" db="EMBL/GenBank/DDBJ databases">
        <authorList>
            <person name="Chen W.-M."/>
        </authorList>
    </citation>
    <scope>NUCLEOTIDE SEQUENCE [LARGE SCALE GENOMIC DNA]</scope>
    <source>
        <strain evidence="5 6">H-5</strain>
    </source>
</reference>
<keyword evidence="6" id="KW-1185">Reference proteome</keyword>
<name>A0A3N0V7W2_9PROT</name>
<keyword evidence="2" id="KW-0812">Transmembrane</keyword>
<dbReference type="PANTHER" id="PTHR41542:SF1">
    <property type="entry name" value="BLL5807 PROTEIN"/>
    <property type="match status" value="1"/>
</dbReference>
<feature type="chain" id="PRO_5018096893" evidence="3">
    <location>
        <begin position="22"/>
        <end position="289"/>
    </location>
</feature>
<dbReference type="InterPro" id="IPR032710">
    <property type="entry name" value="NTF2-like_dom_sf"/>
</dbReference>
<gene>
    <name evidence="5" type="ORF">ED236_03135</name>
</gene>
<dbReference type="InterPro" id="IPR007379">
    <property type="entry name" value="Tim44-like_dom"/>
</dbReference>
<accession>A0A3N0V7W2</accession>
<evidence type="ECO:0000313" key="5">
    <source>
        <dbReference type="EMBL" id="ROH88458.1"/>
    </source>
</evidence>
<proteinExistence type="predicted"/>
<dbReference type="SUPFAM" id="SSF54427">
    <property type="entry name" value="NTF2-like"/>
    <property type="match status" value="1"/>
</dbReference>
<dbReference type="RefSeq" id="WP_123236449.1">
    <property type="nucleotide sequence ID" value="NZ_RJVP01000001.1"/>
</dbReference>
<dbReference type="Proteomes" id="UP000275137">
    <property type="component" value="Unassembled WGS sequence"/>
</dbReference>
<dbReference type="EMBL" id="RJVP01000001">
    <property type="protein sequence ID" value="ROH88458.1"/>
    <property type="molecule type" value="Genomic_DNA"/>
</dbReference>
<organism evidence="5 6">
    <name type="scientific">Pseudomethylobacillus aquaticus</name>
    <dbReference type="NCBI Taxonomy" id="2676064"/>
    <lineage>
        <taxon>Bacteria</taxon>
        <taxon>Pseudomonadati</taxon>
        <taxon>Pseudomonadota</taxon>
        <taxon>Betaproteobacteria</taxon>
        <taxon>Nitrosomonadales</taxon>
        <taxon>Methylophilaceae</taxon>
        <taxon>Pseudomethylobacillus</taxon>
    </lineage>
</organism>
<dbReference type="AlphaFoldDB" id="A0A3N0V7W2"/>
<keyword evidence="2" id="KW-1133">Transmembrane helix</keyword>
<evidence type="ECO:0000256" key="2">
    <source>
        <dbReference type="SAM" id="Phobius"/>
    </source>
</evidence>
<feature type="signal peptide" evidence="3">
    <location>
        <begin position="1"/>
        <end position="21"/>
    </location>
</feature>
<feature type="domain" description="Tim44-like" evidence="4">
    <location>
        <begin position="157"/>
        <end position="287"/>
    </location>
</feature>
<feature type="transmembrane region" description="Helical" evidence="2">
    <location>
        <begin position="69"/>
        <end position="89"/>
    </location>
</feature>
<dbReference type="PANTHER" id="PTHR41542">
    <property type="entry name" value="BLL5807 PROTEIN"/>
    <property type="match status" value="1"/>
</dbReference>